<gene>
    <name evidence="1" type="ORF">J2Z35_002906</name>
</gene>
<dbReference type="EMBL" id="JAGGLI010000071">
    <property type="protein sequence ID" value="MBP2029068.1"/>
    <property type="molecule type" value="Genomic_DNA"/>
</dbReference>
<dbReference type="RefSeq" id="WP_209662115.1">
    <property type="nucleotide sequence ID" value="NZ_JAGGLI010000071.1"/>
</dbReference>
<keyword evidence="2" id="KW-1185">Reference proteome</keyword>
<evidence type="ECO:0000313" key="2">
    <source>
        <dbReference type="Proteomes" id="UP001314903"/>
    </source>
</evidence>
<dbReference type="Proteomes" id="UP001314903">
    <property type="component" value="Unassembled WGS sequence"/>
</dbReference>
<organism evidence="1 2">
    <name type="scientific">Acetoanaerobium pronyense</name>
    <dbReference type="NCBI Taxonomy" id="1482736"/>
    <lineage>
        <taxon>Bacteria</taxon>
        <taxon>Bacillati</taxon>
        <taxon>Bacillota</taxon>
        <taxon>Clostridia</taxon>
        <taxon>Peptostreptococcales</taxon>
        <taxon>Filifactoraceae</taxon>
        <taxon>Acetoanaerobium</taxon>
    </lineage>
</organism>
<accession>A0ABS4KMQ2</accession>
<name>A0ABS4KMQ2_9FIRM</name>
<proteinExistence type="predicted"/>
<protein>
    <submittedName>
        <fullName evidence="1">Uncharacterized protein</fullName>
    </submittedName>
</protein>
<reference evidence="1 2" key="1">
    <citation type="submission" date="2021-03" db="EMBL/GenBank/DDBJ databases">
        <title>Genomic Encyclopedia of Type Strains, Phase IV (KMG-IV): sequencing the most valuable type-strain genomes for metagenomic binning, comparative biology and taxonomic classification.</title>
        <authorList>
            <person name="Goeker M."/>
        </authorList>
    </citation>
    <scope>NUCLEOTIDE SEQUENCE [LARGE SCALE GENOMIC DNA]</scope>
    <source>
        <strain evidence="1 2">DSM 27512</strain>
    </source>
</reference>
<evidence type="ECO:0000313" key="1">
    <source>
        <dbReference type="EMBL" id="MBP2029068.1"/>
    </source>
</evidence>
<comment type="caution">
    <text evidence="1">The sequence shown here is derived from an EMBL/GenBank/DDBJ whole genome shotgun (WGS) entry which is preliminary data.</text>
</comment>
<sequence>MAKRKGNYKGRQPKKIPKDFEVHYKKWKEKKITGVEFAKILGYNSRYSMYKMVERYEKNKKEK</sequence>